<dbReference type="Proteomes" id="UP000001699">
    <property type="component" value="Unassembled WGS sequence"/>
</dbReference>
<proteinExistence type="predicted"/>
<evidence type="ECO:0000313" key="1">
    <source>
        <dbReference type="EMBL" id="EDP54714.1"/>
    </source>
</evidence>
<gene>
    <name evidence="1" type="ORF">AFUB_027749</name>
</gene>
<accession>B0XSM8</accession>
<keyword evidence="2" id="KW-1185">Reference proteome</keyword>
<reference evidence="1 2" key="1">
    <citation type="journal article" date="2008" name="PLoS Genet.">
        <title>Genomic islands in the pathogenic filamentous fungus Aspergillus fumigatus.</title>
        <authorList>
            <person name="Fedorova N.D."/>
            <person name="Khaldi N."/>
            <person name="Joardar V.S."/>
            <person name="Maiti R."/>
            <person name="Amedeo P."/>
            <person name="Anderson M.J."/>
            <person name="Crabtree J."/>
            <person name="Silva J.C."/>
            <person name="Badger J.H."/>
            <person name="Albarraq A."/>
            <person name="Angiuoli S."/>
            <person name="Bussey H."/>
            <person name="Bowyer P."/>
            <person name="Cotty P.J."/>
            <person name="Dyer P.S."/>
            <person name="Egan A."/>
            <person name="Galens K."/>
            <person name="Fraser-Liggett C.M."/>
            <person name="Haas B.J."/>
            <person name="Inman J.M."/>
            <person name="Kent R."/>
            <person name="Lemieux S."/>
            <person name="Malavazi I."/>
            <person name="Orvis J."/>
            <person name="Roemer T."/>
            <person name="Ronning C.M."/>
            <person name="Sundaram J.P."/>
            <person name="Sutton G."/>
            <person name="Turner G."/>
            <person name="Venter J.C."/>
            <person name="White O.R."/>
            <person name="Whitty B.R."/>
            <person name="Youngman P."/>
            <person name="Wolfe K.H."/>
            <person name="Goldman G.H."/>
            <person name="Wortman J.R."/>
            <person name="Jiang B."/>
            <person name="Denning D.W."/>
            <person name="Nierman W.C."/>
        </authorList>
    </citation>
    <scope>NUCLEOTIDE SEQUENCE [LARGE SCALE GENOMIC DNA]</scope>
    <source>
        <strain evidence="2">CBS 144.89 / FGSC A1163 / CEA10</strain>
    </source>
</reference>
<evidence type="ECO:0000313" key="2">
    <source>
        <dbReference type="Proteomes" id="UP000001699"/>
    </source>
</evidence>
<sequence>MKMAGDKTVEVTPSPRIGIEDSLECLPSIMDASITHGELTQELCLILYLTYSTGGGSLYCLTLTSVAPFPNIASIGGATTQIFCQGLAAPCAEVRASQGP</sequence>
<protein>
    <submittedName>
        <fullName evidence="1">Uncharacterized protein</fullName>
    </submittedName>
</protein>
<dbReference type="AlphaFoldDB" id="B0XSM8"/>
<organism evidence="1 2">
    <name type="scientific">Aspergillus fumigatus (strain CBS 144.89 / FGSC A1163 / CEA10)</name>
    <name type="common">Neosartorya fumigata</name>
    <dbReference type="NCBI Taxonomy" id="451804"/>
    <lineage>
        <taxon>Eukaryota</taxon>
        <taxon>Fungi</taxon>
        <taxon>Dikarya</taxon>
        <taxon>Ascomycota</taxon>
        <taxon>Pezizomycotina</taxon>
        <taxon>Eurotiomycetes</taxon>
        <taxon>Eurotiomycetidae</taxon>
        <taxon>Eurotiales</taxon>
        <taxon>Aspergillaceae</taxon>
        <taxon>Aspergillus</taxon>
        <taxon>Aspergillus subgen. Fumigati</taxon>
    </lineage>
</organism>
<dbReference type="EMBL" id="DS499595">
    <property type="protein sequence ID" value="EDP54714.1"/>
    <property type="molecule type" value="Genomic_DNA"/>
</dbReference>
<dbReference type="VEuPathDB" id="FungiDB:AFUB_027749"/>
<name>B0XSM8_ASPFC</name>
<dbReference type="HOGENOM" id="CLU_2305430_0_0_1"/>